<reference evidence="3 4" key="1">
    <citation type="submission" date="2016-07" db="EMBL/GenBank/DDBJ databases">
        <title>Genome sequencing of Vibrio scophthalmi strain VS-05, an isolated from Paralichthys olivaceus.</title>
        <authorList>
            <person name="Han H.-J."/>
        </authorList>
    </citation>
    <scope>NUCLEOTIDE SEQUENCE [LARGE SCALE GENOMIC DNA]</scope>
    <source>
        <strain evidence="3 4">VS-05</strain>
    </source>
</reference>
<keyword evidence="1" id="KW-0472">Membrane</keyword>
<gene>
    <name evidence="3" type="ORF">VSVS05_01458</name>
</gene>
<dbReference type="Proteomes" id="UP000092528">
    <property type="component" value="Chromosome 1"/>
</dbReference>
<dbReference type="InterPro" id="IPR023374">
    <property type="entry name" value="AttH-like_dom_sf"/>
</dbReference>
<dbReference type="GeneID" id="96873565"/>
<dbReference type="PATRIC" id="fig|45658.7.peg.1437"/>
<dbReference type="PANTHER" id="PTHR38591">
    <property type="entry name" value="HYDROLASE"/>
    <property type="match status" value="1"/>
</dbReference>
<dbReference type="Pfam" id="PF17186">
    <property type="entry name" value="Lipocalin_9"/>
    <property type="match status" value="1"/>
</dbReference>
<dbReference type="SUPFAM" id="SSF159245">
    <property type="entry name" value="AttH-like"/>
    <property type="match status" value="1"/>
</dbReference>
<feature type="transmembrane region" description="Helical" evidence="1">
    <location>
        <begin position="9"/>
        <end position="27"/>
    </location>
</feature>
<sequence>MNTSTSRKSLCASLLLLLGGIVIWWLYQQYYADSTSVKNQEVTILQNQGPQVFEPVLPSDPVVLPRDFDFHNEYQHGWWHFFANVQDRSGNRYGIQWSYLRVSSNEHERAGWQSPQLYISHIVISDGSKVWKEQRLSRGGIGQAGMNAAPFKLWIDNWVWDAMGSTPFPGELNAGSDSFDLTLRTNASGPFVLPGDRGYVTKHDLQPLASLNLSAPFLDVAGKISLDGNRSFRVFGEAWMSKEWGSGLLAEGQQGWDWFVFHLDDETTLSINRYRHRKQTPFVFGTLATNDGKVINLDASQISVVPLQPTIFTNQKRIPLQWVINVADYDINLTTQVLNENMWLPFVLPYWEGPITTTGSHESVGFMQLAGY</sequence>
<dbReference type="STRING" id="45658.VSVS12_01834"/>
<feature type="domain" description="AttH" evidence="2">
    <location>
        <begin position="78"/>
        <end position="246"/>
    </location>
</feature>
<organism evidence="3 4">
    <name type="scientific">Vibrio scophthalmi</name>
    <dbReference type="NCBI Taxonomy" id="45658"/>
    <lineage>
        <taxon>Bacteria</taxon>
        <taxon>Pseudomonadati</taxon>
        <taxon>Pseudomonadota</taxon>
        <taxon>Gammaproteobacteria</taxon>
        <taxon>Vibrionales</taxon>
        <taxon>Vibrionaceae</taxon>
        <taxon>Vibrio</taxon>
    </lineage>
</organism>
<dbReference type="AlphaFoldDB" id="A0A1C7FAV3"/>
<dbReference type="RefSeq" id="WP_065545348.1">
    <property type="nucleotide sequence ID" value="NZ_CP016414.1"/>
</dbReference>
<dbReference type="EMBL" id="CP016414">
    <property type="protein sequence ID" value="ANU36583.1"/>
    <property type="molecule type" value="Genomic_DNA"/>
</dbReference>
<evidence type="ECO:0000259" key="2">
    <source>
        <dbReference type="Pfam" id="PF07143"/>
    </source>
</evidence>
<dbReference type="Pfam" id="PF07143">
    <property type="entry name" value="CrtC"/>
    <property type="match status" value="1"/>
</dbReference>
<evidence type="ECO:0000313" key="4">
    <source>
        <dbReference type="Proteomes" id="UP000092528"/>
    </source>
</evidence>
<accession>A0A1C7FAV3</accession>
<keyword evidence="1" id="KW-1133">Transmembrane helix</keyword>
<keyword evidence="1" id="KW-0812">Transmembrane</keyword>
<proteinExistence type="predicted"/>
<dbReference type="Gene3D" id="2.40.370.10">
    <property type="entry name" value="AttH-like domain"/>
    <property type="match status" value="2"/>
</dbReference>
<dbReference type="InterPro" id="IPR010791">
    <property type="entry name" value="AttH_dom"/>
</dbReference>
<evidence type="ECO:0000313" key="3">
    <source>
        <dbReference type="EMBL" id="ANU36583.1"/>
    </source>
</evidence>
<dbReference type="PANTHER" id="PTHR38591:SF1">
    <property type="entry name" value="BLL1000 PROTEIN"/>
    <property type="match status" value="1"/>
</dbReference>
<evidence type="ECO:0000256" key="1">
    <source>
        <dbReference type="SAM" id="Phobius"/>
    </source>
</evidence>
<keyword evidence="4" id="KW-1185">Reference proteome</keyword>
<name>A0A1C7FAV3_9VIBR</name>
<protein>
    <recommendedName>
        <fullName evidence="2">AttH domain-containing protein</fullName>
    </recommendedName>
</protein>